<reference evidence="1 2" key="1">
    <citation type="submission" date="2019-03" db="EMBL/GenBank/DDBJ databases">
        <title>Draft genome sequences of novel Actinobacteria.</title>
        <authorList>
            <person name="Sahin N."/>
            <person name="Ay H."/>
            <person name="Saygin H."/>
        </authorList>
    </citation>
    <scope>NUCLEOTIDE SEQUENCE [LARGE SCALE GENOMIC DNA]</scope>
    <source>
        <strain evidence="1 2">CH32</strain>
    </source>
</reference>
<accession>A0A4R4YP71</accession>
<comment type="caution">
    <text evidence="1">The sequence shown here is derived from an EMBL/GenBank/DDBJ whole genome shotgun (WGS) entry which is preliminary data.</text>
</comment>
<keyword evidence="2" id="KW-1185">Reference proteome</keyword>
<dbReference type="AlphaFoldDB" id="A0A4R4YP71"/>
<evidence type="ECO:0000313" key="1">
    <source>
        <dbReference type="EMBL" id="TDD46925.1"/>
    </source>
</evidence>
<name>A0A4R4YP71_9ACTN</name>
<dbReference type="Proteomes" id="UP000295302">
    <property type="component" value="Unassembled WGS sequence"/>
</dbReference>
<protein>
    <submittedName>
        <fullName evidence="1">Dihydrofolate reductase</fullName>
    </submittedName>
</protein>
<feature type="non-terminal residue" evidence="1">
    <location>
        <position position="1"/>
    </location>
</feature>
<organism evidence="1 2">
    <name type="scientific">Nonomuraea terrae</name>
    <dbReference type="NCBI Taxonomy" id="2530383"/>
    <lineage>
        <taxon>Bacteria</taxon>
        <taxon>Bacillati</taxon>
        <taxon>Actinomycetota</taxon>
        <taxon>Actinomycetes</taxon>
        <taxon>Streptosporangiales</taxon>
        <taxon>Streptosporangiaceae</taxon>
        <taxon>Nonomuraea</taxon>
    </lineage>
</organism>
<proteinExistence type="predicted"/>
<evidence type="ECO:0000313" key="2">
    <source>
        <dbReference type="Proteomes" id="UP000295302"/>
    </source>
</evidence>
<gene>
    <name evidence="1" type="ORF">E1286_19490</name>
</gene>
<sequence length="24" mass="2765">PTLFTPTRRESFDNGAQVTWLTRA</sequence>
<dbReference type="EMBL" id="SMKQ01000054">
    <property type="protein sequence ID" value="TDD46925.1"/>
    <property type="molecule type" value="Genomic_DNA"/>
</dbReference>